<evidence type="ECO:0000256" key="3">
    <source>
        <dbReference type="SAM" id="SignalP"/>
    </source>
</evidence>
<name>A0A109JNK7_9BRAD</name>
<accession>A0A109JNK7</accession>
<feature type="signal peptide" evidence="3">
    <location>
        <begin position="1"/>
        <end position="22"/>
    </location>
</feature>
<dbReference type="Pfam" id="PF13458">
    <property type="entry name" value="Peripla_BP_6"/>
    <property type="match status" value="1"/>
</dbReference>
<keyword evidence="6" id="KW-1185">Reference proteome</keyword>
<feature type="chain" id="PRO_5007137009" evidence="3">
    <location>
        <begin position="23"/>
        <end position="404"/>
    </location>
</feature>
<dbReference type="OrthoDB" id="9770729at2"/>
<dbReference type="RefSeq" id="WP_066509992.1">
    <property type="nucleotide sequence ID" value="NZ_LNCU01000084.1"/>
</dbReference>
<feature type="domain" description="Leucine-binding protein" evidence="4">
    <location>
        <begin position="34"/>
        <end position="384"/>
    </location>
</feature>
<dbReference type="AlphaFoldDB" id="A0A109JNK7"/>
<dbReference type="Proteomes" id="UP000057737">
    <property type="component" value="Unassembled WGS sequence"/>
</dbReference>
<dbReference type="InterPro" id="IPR028082">
    <property type="entry name" value="Peripla_BP_I"/>
</dbReference>
<comment type="caution">
    <text evidence="5">The sequence shown here is derived from an EMBL/GenBank/DDBJ whole genome shotgun (WGS) entry which is preliminary data.</text>
</comment>
<evidence type="ECO:0000259" key="4">
    <source>
        <dbReference type="Pfam" id="PF13458"/>
    </source>
</evidence>
<proteinExistence type="inferred from homology"/>
<dbReference type="EMBL" id="LNCU01000084">
    <property type="protein sequence ID" value="KWV52240.1"/>
    <property type="molecule type" value="Genomic_DNA"/>
</dbReference>
<gene>
    <name evidence="5" type="ORF">AS156_10955</name>
</gene>
<comment type="similarity">
    <text evidence="1">Belongs to the leucine-binding protein family.</text>
</comment>
<evidence type="ECO:0000256" key="1">
    <source>
        <dbReference type="ARBA" id="ARBA00010062"/>
    </source>
</evidence>
<keyword evidence="2 3" id="KW-0732">Signal</keyword>
<dbReference type="SUPFAM" id="SSF53822">
    <property type="entry name" value="Periplasmic binding protein-like I"/>
    <property type="match status" value="1"/>
</dbReference>
<dbReference type="PANTHER" id="PTHR47235:SF1">
    <property type="entry name" value="BLR6548 PROTEIN"/>
    <property type="match status" value="1"/>
</dbReference>
<dbReference type="PANTHER" id="PTHR47235">
    <property type="entry name" value="BLR6548 PROTEIN"/>
    <property type="match status" value="1"/>
</dbReference>
<reference evidence="5 6" key="1">
    <citation type="submission" date="2015-11" db="EMBL/GenBank/DDBJ databases">
        <title>Draft Genome Sequence of the Strain BR 10303 (Bradyrhizobium sp.) isolated from nodules of Centrolobium paraense.</title>
        <authorList>
            <person name="Zelli J.E."/>
            <person name="Simoes-Araujo J.L."/>
            <person name="Barauna A.C."/>
            <person name="Silva K."/>
        </authorList>
    </citation>
    <scope>NUCLEOTIDE SEQUENCE [LARGE SCALE GENOMIC DNA]</scope>
    <source>
        <strain evidence="5 6">BR 10303</strain>
    </source>
</reference>
<organism evidence="5 6">
    <name type="scientific">Bradyrhizobium macuxiense</name>
    <dbReference type="NCBI Taxonomy" id="1755647"/>
    <lineage>
        <taxon>Bacteria</taxon>
        <taxon>Pseudomonadati</taxon>
        <taxon>Pseudomonadota</taxon>
        <taxon>Alphaproteobacteria</taxon>
        <taxon>Hyphomicrobiales</taxon>
        <taxon>Nitrobacteraceae</taxon>
        <taxon>Bradyrhizobium</taxon>
    </lineage>
</organism>
<dbReference type="CDD" id="cd06343">
    <property type="entry name" value="PBP1_ABC_ligand_binding-like"/>
    <property type="match status" value="1"/>
</dbReference>
<protein>
    <submittedName>
        <fullName evidence="5">Branched-chain amino acid ABC transporter substrate-binding protein</fullName>
    </submittedName>
</protein>
<dbReference type="Gene3D" id="3.40.50.2300">
    <property type="match status" value="2"/>
</dbReference>
<dbReference type="InterPro" id="IPR028081">
    <property type="entry name" value="Leu-bd"/>
</dbReference>
<evidence type="ECO:0000313" key="6">
    <source>
        <dbReference type="Proteomes" id="UP000057737"/>
    </source>
</evidence>
<sequence length="404" mass="44336">MQTRVRTLIAIVLALTSLSAISERVRDPGVTDTEIRIGNLMPYSGSLQAFGAIGKAEAAYFELLNERGGINGRKVSFISYDDKSDPVTALNLTRGLVENDNVLLMFGSFGTPGNFAVRKYLNERQIPQLFVASGDDHLFDPSSFPWTMGWQPSFREEGRIYANYIQATYPGRRIVALWQNDQVGREIFQGLEDGLGNVARAIRVDIAYDVGDEHLDTHVSILKQSGAEIFLFAGLPANAAKVIRAAAKLDWHPVFILDHMASSIATALKPAGLENSAGVITAAFLKDANDPAWKEDAQNWQAFLDKYSRAGGKDDGAAVFGYAAAETLVQVLKQCGNDLSRENVMKQAAALKDYQNSALLPGIKINTGPFNFRPIKQMRLVQFDGRTWQPIGDVLETAFSNVDN</sequence>
<evidence type="ECO:0000313" key="5">
    <source>
        <dbReference type="EMBL" id="KWV52240.1"/>
    </source>
</evidence>
<evidence type="ECO:0000256" key="2">
    <source>
        <dbReference type="ARBA" id="ARBA00022729"/>
    </source>
</evidence>